<feature type="transmembrane region" description="Helical" evidence="1">
    <location>
        <begin position="289"/>
        <end position="309"/>
    </location>
</feature>
<keyword evidence="4" id="KW-1185">Reference proteome</keyword>
<keyword evidence="1" id="KW-0472">Membrane</keyword>
<evidence type="ECO:0000256" key="2">
    <source>
        <dbReference type="SAM" id="SignalP"/>
    </source>
</evidence>
<dbReference type="Pfam" id="PF04143">
    <property type="entry name" value="Sulf_transp"/>
    <property type="match status" value="1"/>
</dbReference>
<keyword evidence="2" id="KW-0732">Signal</keyword>
<reference evidence="3 4" key="1">
    <citation type="submission" date="2019-07" db="EMBL/GenBank/DDBJ databases">
        <authorList>
            <person name="Park M."/>
        </authorList>
    </citation>
    <scope>NUCLEOTIDE SEQUENCE [LARGE SCALE GENOMIC DNA]</scope>
    <source>
        <strain evidence="3 4">KCTC32445</strain>
    </source>
</reference>
<gene>
    <name evidence="3" type="ORF">FOM92_13990</name>
</gene>
<dbReference type="InterPro" id="IPR007272">
    <property type="entry name" value="Sulf_transp_TsuA/YedE"/>
</dbReference>
<feature type="chain" id="PRO_5021706468" evidence="2">
    <location>
        <begin position="29"/>
        <end position="316"/>
    </location>
</feature>
<dbReference type="RefSeq" id="WP_143777434.1">
    <property type="nucleotide sequence ID" value="NZ_VKKU01000002.1"/>
</dbReference>
<feature type="transmembrane region" description="Helical" evidence="1">
    <location>
        <begin position="153"/>
        <end position="170"/>
    </location>
</feature>
<accession>A0A553WC00</accession>
<dbReference type="AlphaFoldDB" id="A0A553WC00"/>
<evidence type="ECO:0000256" key="1">
    <source>
        <dbReference type="SAM" id="Phobius"/>
    </source>
</evidence>
<keyword evidence="1" id="KW-1133">Transmembrane helix</keyword>
<protein>
    <submittedName>
        <fullName evidence="3">YeeE/YedE family protein</fullName>
    </submittedName>
</protein>
<feature type="transmembrane region" description="Helical" evidence="1">
    <location>
        <begin position="257"/>
        <end position="277"/>
    </location>
</feature>
<dbReference type="OrthoDB" id="8445931at2"/>
<keyword evidence="1" id="KW-0812">Transmembrane</keyword>
<name>A0A553WC00_9SPHN</name>
<feature type="transmembrane region" description="Helical" evidence="1">
    <location>
        <begin position="191"/>
        <end position="210"/>
    </location>
</feature>
<dbReference type="EMBL" id="VKKU01000002">
    <property type="protein sequence ID" value="TSB02216.1"/>
    <property type="molecule type" value="Genomic_DNA"/>
</dbReference>
<feature type="signal peptide" evidence="2">
    <location>
        <begin position="1"/>
        <end position="28"/>
    </location>
</feature>
<comment type="caution">
    <text evidence="3">The sequence shown here is derived from an EMBL/GenBank/DDBJ whole genome shotgun (WGS) entry which is preliminary data.</text>
</comment>
<feature type="transmembrane region" description="Helical" evidence="1">
    <location>
        <begin position="113"/>
        <end position="133"/>
    </location>
</feature>
<evidence type="ECO:0000313" key="4">
    <source>
        <dbReference type="Proteomes" id="UP000320160"/>
    </source>
</evidence>
<organism evidence="3 4">
    <name type="scientific">Sphingorhabdus contaminans</name>
    <dbReference type="NCBI Taxonomy" id="1343899"/>
    <lineage>
        <taxon>Bacteria</taxon>
        <taxon>Pseudomonadati</taxon>
        <taxon>Pseudomonadota</taxon>
        <taxon>Alphaproteobacteria</taxon>
        <taxon>Sphingomonadales</taxon>
        <taxon>Sphingomonadaceae</taxon>
        <taxon>Sphingorhabdus</taxon>
    </lineage>
</organism>
<feature type="transmembrane region" description="Helical" evidence="1">
    <location>
        <begin position="79"/>
        <end position="106"/>
    </location>
</feature>
<evidence type="ECO:0000313" key="3">
    <source>
        <dbReference type="EMBL" id="TSB02216.1"/>
    </source>
</evidence>
<proteinExistence type="predicted"/>
<dbReference type="Proteomes" id="UP000320160">
    <property type="component" value="Unassembled WGS sequence"/>
</dbReference>
<sequence>MMVAVASFTFLLAAFCAALMGFAIQRGATCTVAAVGEIVHNGTATKTMALAETSLWVAGGLLTAQVLGFLPEIPGGFAFSHWTVIGATLLGLGAFVNQACVFGAIARLGTGQWAYALTPLGFYIGIITTPLLFKGEMPVITDTLPAGSTLPYWLAPAFGLYALWRIFRIIRSRQAEGGNWTQLWAPHEATILIGITFVIMLISVGAWSYMDLLLHISRGMFDSLIWQGALFASLLAGAIAGGWAGGHLAWHRQSSRTIARCIAGGMLMGWGSLLVPGSNDGLILVGMPLLWPYAWASIMIMCFVIWVAFKLQQKFD</sequence>
<feature type="transmembrane region" description="Helical" evidence="1">
    <location>
        <begin position="230"/>
        <end position="250"/>
    </location>
</feature>